<dbReference type="Proteomes" id="UP000280307">
    <property type="component" value="Unassembled WGS sequence"/>
</dbReference>
<reference evidence="1 2" key="1">
    <citation type="submission" date="2018-12" db="EMBL/GenBank/DDBJ databases">
        <title>Genome Sequence of Candidatus Viridilinea halotolerans isolated from saline sulfide-rich spring.</title>
        <authorList>
            <person name="Grouzdev D.S."/>
            <person name="Burganskaya E.I."/>
            <person name="Krutkina M.S."/>
            <person name="Sukhacheva M.V."/>
            <person name="Gorlenko V.M."/>
        </authorList>
    </citation>
    <scope>NUCLEOTIDE SEQUENCE [LARGE SCALE GENOMIC DNA]</scope>
    <source>
        <strain evidence="1">Chok-6</strain>
    </source>
</reference>
<evidence type="ECO:0000313" key="1">
    <source>
        <dbReference type="EMBL" id="RRR74503.1"/>
    </source>
</evidence>
<protein>
    <submittedName>
        <fullName evidence="1">Uncharacterized protein</fullName>
    </submittedName>
</protein>
<dbReference type="AlphaFoldDB" id="A0A426U3V3"/>
<gene>
    <name evidence="1" type="ORF">EI684_06880</name>
</gene>
<evidence type="ECO:0000313" key="2">
    <source>
        <dbReference type="Proteomes" id="UP000280307"/>
    </source>
</evidence>
<sequence>MTKNPLFAYVQKHHATQQPFFERTITSATIRGLMLLKLYALPSLYRQGDFTCVGLYENDVATLLFYHASNTQEVLTELTPFVSTQDLAAIQDIISDLEQRISRFKRNTDNA</sequence>
<proteinExistence type="predicted"/>
<comment type="caution">
    <text evidence="1">The sequence shown here is derived from an EMBL/GenBank/DDBJ whole genome shotgun (WGS) entry which is preliminary data.</text>
</comment>
<organism evidence="1 2">
    <name type="scientific">Candidatus Viridilinea halotolerans</name>
    <dbReference type="NCBI Taxonomy" id="2491704"/>
    <lineage>
        <taxon>Bacteria</taxon>
        <taxon>Bacillati</taxon>
        <taxon>Chloroflexota</taxon>
        <taxon>Chloroflexia</taxon>
        <taxon>Chloroflexales</taxon>
        <taxon>Chloroflexineae</taxon>
        <taxon>Oscillochloridaceae</taxon>
        <taxon>Candidatus Viridilinea</taxon>
    </lineage>
</organism>
<dbReference type="EMBL" id="RSAS01000265">
    <property type="protein sequence ID" value="RRR74503.1"/>
    <property type="molecule type" value="Genomic_DNA"/>
</dbReference>
<name>A0A426U3V3_9CHLR</name>
<accession>A0A426U3V3</accession>